<keyword evidence="4" id="KW-1185">Reference proteome</keyword>
<feature type="region of interest" description="Disordered" evidence="1">
    <location>
        <begin position="432"/>
        <end position="452"/>
    </location>
</feature>
<evidence type="ECO:0000313" key="3">
    <source>
        <dbReference type="EMBL" id="CAG8729669.1"/>
    </source>
</evidence>
<evidence type="ECO:0000313" key="4">
    <source>
        <dbReference type="Proteomes" id="UP000789508"/>
    </source>
</evidence>
<organism evidence="3 4">
    <name type="scientific">Ambispora leptoticha</name>
    <dbReference type="NCBI Taxonomy" id="144679"/>
    <lineage>
        <taxon>Eukaryota</taxon>
        <taxon>Fungi</taxon>
        <taxon>Fungi incertae sedis</taxon>
        <taxon>Mucoromycota</taxon>
        <taxon>Glomeromycotina</taxon>
        <taxon>Glomeromycetes</taxon>
        <taxon>Archaeosporales</taxon>
        <taxon>Ambisporaceae</taxon>
        <taxon>Ambispora</taxon>
    </lineage>
</organism>
<dbReference type="SUPFAM" id="SSF56112">
    <property type="entry name" value="Protein kinase-like (PK-like)"/>
    <property type="match status" value="1"/>
</dbReference>
<dbReference type="GO" id="GO:0004672">
    <property type="term" value="F:protein kinase activity"/>
    <property type="evidence" value="ECO:0007669"/>
    <property type="project" value="InterPro"/>
</dbReference>
<dbReference type="PROSITE" id="PS50011">
    <property type="entry name" value="PROTEIN_KINASE_DOM"/>
    <property type="match status" value="1"/>
</dbReference>
<dbReference type="InterPro" id="IPR000719">
    <property type="entry name" value="Prot_kinase_dom"/>
</dbReference>
<dbReference type="Gene3D" id="1.10.510.10">
    <property type="entry name" value="Transferase(Phosphotransferase) domain 1"/>
    <property type="match status" value="1"/>
</dbReference>
<comment type="caution">
    <text evidence="3">The sequence shown here is derived from an EMBL/GenBank/DDBJ whole genome shotgun (WGS) entry which is preliminary data.</text>
</comment>
<dbReference type="PANTHER" id="PTHR37171:SF1">
    <property type="entry name" value="SERINE_THREONINE-PROTEIN KINASE YRZF-RELATED"/>
    <property type="match status" value="1"/>
</dbReference>
<dbReference type="PANTHER" id="PTHR37171">
    <property type="entry name" value="SERINE/THREONINE-PROTEIN KINASE YRZF-RELATED"/>
    <property type="match status" value="1"/>
</dbReference>
<dbReference type="InterPro" id="IPR052396">
    <property type="entry name" value="Meiotic_Drive_Suppr_Kinase"/>
</dbReference>
<dbReference type="Proteomes" id="UP000789508">
    <property type="component" value="Unassembled WGS sequence"/>
</dbReference>
<dbReference type="EMBL" id="CAJVPS010029852">
    <property type="protein sequence ID" value="CAG8729669.1"/>
    <property type="molecule type" value="Genomic_DNA"/>
</dbReference>
<gene>
    <name evidence="3" type="ORF">ALEPTO_LOCUS12572</name>
</gene>
<dbReference type="OrthoDB" id="10020333at2759"/>
<evidence type="ECO:0000256" key="1">
    <source>
        <dbReference type="SAM" id="MobiDB-lite"/>
    </source>
</evidence>
<protein>
    <submittedName>
        <fullName evidence="3">3415_t:CDS:1</fullName>
    </submittedName>
</protein>
<dbReference type="Pfam" id="PF00069">
    <property type="entry name" value="Pkinase"/>
    <property type="match status" value="1"/>
</dbReference>
<dbReference type="AlphaFoldDB" id="A0A9N9NFG8"/>
<name>A0A9N9NFG8_9GLOM</name>
<accession>A0A9N9NFG8</accession>
<feature type="domain" description="Protein kinase" evidence="2">
    <location>
        <begin position="262"/>
        <end position="452"/>
    </location>
</feature>
<dbReference type="InterPro" id="IPR011009">
    <property type="entry name" value="Kinase-like_dom_sf"/>
</dbReference>
<proteinExistence type="predicted"/>
<reference evidence="3" key="1">
    <citation type="submission" date="2021-06" db="EMBL/GenBank/DDBJ databases">
        <authorList>
            <person name="Kallberg Y."/>
            <person name="Tangrot J."/>
            <person name="Rosling A."/>
        </authorList>
    </citation>
    <scope>NUCLEOTIDE SEQUENCE</scope>
    <source>
        <strain evidence="3">FL130A</strain>
    </source>
</reference>
<sequence>MTTDLFLQTMNTFNKQRLIRLPKPATWCKRGYFVDIVGHPDVIFGSADNNDELESWSVDHLFSVVEIKPEWLMRIALGEELIDAHNQPVVNIDVDEGKQIHLHEKYNSAVDMIDDGTTEYTRCQKIVKLIRQIFGYMVINDMRYGLLTSYTRTWFLHRQNKDPNILYISPSVDIDQSHTSTQPSFLECMHYFEDLCMADPFVHSSPPTTDLEYVENDDDNEDEIENASEYEDESNYFWSNKFTSLQGEVKIEKMRNYNRSRFLLGSVLGHGRSGVVLTAKLCGKTGALKLADLYKNKELLEEMLNEIRIYVGPLIDIQGVHIPKLLRFGILHEAFVFILMTSAGISFAKLGNDVMKKEKLLAVEGLQAIHKRGILHGDIRLENIMAEKNHLTGQSRVWWIDFALSKTGASAKDLDRELIELKRLLRLVDQKGPNKKRRRSTSGIGAPDAIHF</sequence>
<feature type="non-terminal residue" evidence="3">
    <location>
        <position position="452"/>
    </location>
</feature>
<evidence type="ECO:0000259" key="2">
    <source>
        <dbReference type="PROSITE" id="PS50011"/>
    </source>
</evidence>
<dbReference type="GO" id="GO:0005524">
    <property type="term" value="F:ATP binding"/>
    <property type="evidence" value="ECO:0007669"/>
    <property type="project" value="InterPro"/>
</dbReference>